<organism evidence="1 2">
    <name type="scientific">Bigelowiella natans</name>
    <name type="common">Pedinomonas minutissima</name>
    <name type="synonym">Chlorarachnion sp. (strain CCMP621)</name>
    <dbReference type="NCBI Taxonomy" id="227086"/>
    <lineage>
        <taxon>Eukaryota</taxon>
        <taxon>Sar</taxon>
        <taxon>Rhizaria</taxon>
        <taxon>Cercozoa</taxon>
        <taxon>Chlorarachniophyceae</taxon>
        <taxon>Bigelowiella</taxon>
    </lineage>
</organism>
<dbReference type="RefSeq" id="XP_001712842.1">
    <property type="nucleotide sequence ID" value="XM_001712790.1"/>
</dbReference>
<dbReference type="AlphaFoldDB" id="Q3LWD6"/>
<proteinExistence type="predicted"/>
<accession>Q3LWD6</accession>
<sequence length="120" mass="14715">MGRLRIKTYNYKNDKKKYCYRDFKKTTFNLFLLRKSLYFLNKVIDEKKISLKSITILIAGKILNILLINDKNYCEIKNLFTEKYLSFIKSKRTFKNEILFLNSVYLKIYLEVIRQIMFYY</sequence>
<reference evidence="1 2" key="1">
    <citation type="journal article" date="2006" name="Proc. Natl. Acad. Sci. U.S.A.">
        <title>Complete nucleotide sequence of the chlorarachniophyte nucleomorph: nature's smallest nucleus.</title>
        <authorList>
            <person name="Gilson P.R."/>
            <person name="Su V."/>
            <person name="Slamovits C.H."/>
            <person name="Reith M.E."/>
            <person name="Keeling P.J."/>
            <person name="McFadden G.I."/>
        </authorList>
    </citation>
    <scope>NUCLEOTIDE SEQUENCE [LARGE SCALE GENOMIC DNA]</scope>
    <source>
        <strain evidence="2">CCMP621</strain>
    </source>
</reference>
<keyword evidence="1" id="KW-0542">Nucleomorph</keyword>
<evidence type="ECO:0000313" key="2">
    <source>
        <dbReference type="Proteomes" id="UP000243425"/>
    </source>
</evidence>
<dbReference type="Proteomes" id="UP000243425">
    <property type="component" value="Nucleomorph 1"/>
</dbReference>
<protein>
    <submittedName>
        <fullName evidence="1">Uncharacterized protein</fullName>
    </submittedName>
</protein>
<name>Q3LWD6_BIGNA</name>
<dbReference type="EMBL" id="DQ158856">
    <property type="protein sequence ID" value="ABA27230.1"/>
    <property type="molecule type" value="Genomic_DNA"/>
</dbReference>
<dbReference type="GeneID" id="5788412"/>
<evidence type="ECO:0000313" key="1">
    <source>
        <dbReference type="EMBL" id="ABA27230.1"/>
    </source>
</evidence>
<geneLocation type="nucleomorph" evidence="1"/>